<gene>
    <name evidence="11" type="primary">ALG14</name>
    <name evidence="12" type="ORF">CYLTODRAFT_271706</name>
</gene>
<evidence type="ECO:0000256" key="8">
    <source>
        <dbReference type="ARBA" id="ARBA00022989"/>
    </source>
</evidence>
<evidence type="ECO:0000256" key="11">
    <source>
        <dbReference type="RuleBase" id="RU362127"/>
    </source>
</evidence>
<dbReference type="GO" id="GO:0006488">
    <property type="term" value="P:dolichol-linked oligosaccharide biosynthetic process"/>
    <property type="evidence" value="ECO:0007669"/>
    <property type="project" value="InterPro"/>
</dbReference>
<evidence type="ECO:0000256" key="5">
    <source>
        <dbReference type="ARBA" id="ARBA00017467"/>
    </source>
</evidence>
<dbReference type="GO" id="GO:0004577">
    <property type="term" value="F:N-acetylglucosaminyldiphosphodolichol N-acetylglucosaminyltransferase activity"/>
    <property type="evidence" value="ECO:0007669"/>
    <property type="project" value="TreeGrafter"/>
</dbReference>
<sequence length="221" mass="24330">MVVTILFALLGLITATILRLFFVLQRSRPRPPAALNAKRTLGVFLGSGGHTSEALSLISALDFTRFTTRKYYVSEGDHLSISKAKAFEESKFPNSRNFECIVVPRARRVHQSIVSTPPTALRSLFACIKLMTMSPLLGASTVPDVLILNGPGTCLILCLAVYVSKFLGLSAPRLVYVESFARVRSLSLTGKLLRPLVDRFLIQWPEAAGRSKKAEYYGILV</sequence>
<evidence type="ECO:0000256" key="4">
    <source>
        <dbReference type="ARBA" id="ARBA00011335"/>
    </source>
</evidence>
<comment type="subunit">
    <text evidence="4 11">Heterodimer with ALG13 to form a functional enzyme.</text>
</comment>
<dbReference type="OrthoDB" id="17098at2759"/>
<reference evidence="12 13" key="1">
    <citation type="journal article" date="2015" name="Fungal Genet. Biol.">
        <title>Evolution of novel wood decay mechanisms in Agaricales revealed by the genome sequences of Fistulina hepatica and Cylindrobasidium torrendii.</title>
        <authorList>
            <person name="Floudas D."/>
            <person name="Held B.W."/>
            <person name="Riley R."/>
            <person name="Nagy L.G."/>
            <person name="Koehler G."/>
            <person name="Ransdell A.S."/>
            <person name="Younus H."/>
            <person name="Chow J."/>
            <person name="Chiniquy J."/>
            <person name="Lipzen A."/>
            <person name="Tritt A."/>
            <person name="Sun H."/>
            <person name="Haridas S."/>
            <person name="LaButti K."/>
            <person name="Ohm R.A."/>
            <person name="Kues U."/>
            <person name="Blanchette R.A."/>
            <person name="Grigoriev I.V."/>
            <person name="Minto R.E."/>
            <person name="Hibbett D.S."/>
        </authorList>
    </citation>
    <scope>NUCLEOTIDE SEQUENCE [LARGE SCALE GENOMIC DNA]</scope>
    <source>
        <strain evidence="12 13">FP15055 ss-10</strain>
    </source>
</reference>
<evidence type="ECO:0000313" key="12">
    <source>
        <dbReference type="EMBL" id="KIY73109.1"/>
    </source>
</evidence>
<comment type="similarity">
    <text evidence="3 11">Belongs to the ALG14 family.</text>
</comment>
<comment type="subcellular location">
    <subcellularLocation>
        <location evidence="1 11">Endoplasmic reticulum membrane</location>
        <topology evidence="1 11">Single-pass membrane protein</topology>
    </subcellularLocation>
    <subcellularLocation>
        <location evidence="2">Nucleus membrane</location>
        <topology evidence="2">Single-pass membrane protein</topology>
    </subcellularLocation>
</comment>
<keyword evidence="7 11" id="KW-0256">Endoplasmic reticulum</keyword>
<accession>A0A0D7BSF3</accession>
<evidence type="ECO:0000256" key="6">
    <source>
        <dbReference type="ARBA" id="ARBA00022692"/>
    </source>
</evidence>
<evidence type="ECO:0000256" key="1">
    <source>
        <dbReference type="ARBA" id="ARBA00004389"/>
    </source>
</evidence>
<protein>
    <recommendedName>
        <fullName evidence="5 11">UDP-N-acetylglucosamine transferase subunit ALG14</fullName>
    </recommendedName>
    <alternativeName>
        <fullName evidence="10 11">Asparagine-linked glycosylation protein 14</fullName>
    </alternativeName>
</protein>
<dbReference type="Pfam" id="PF08660">
    <property type="entry name" value="Alg14"/>
    <property type="match status" value="1"/>
</dbReference>
<keyword evidence="12" id="KW-0808">Transferase</keyword>
<dbReference type="Proteomes" id="UP000054007">
    <property type="component" value="Unassembled WGS sequence"/>
</dbReference>
<proteinExistence type="inferred from homology"/>
<dbReference type="EMBL" id="KN880438">
    <property type="protein sequence ID" value="KIY73109.1"/>
    <property type="molecule type" value="Genomic_DNA"/>
</dbReference>
<keyword evidence="9" id="KW-0472">Membrane</keyword>
<organism evidence="12 13">
    <name type="scientific">Cylindrobasidium torrendii FP15055 ss-10</name>
    <dbReference type="NCBI Taxonomy" id="1314674"/>
    <lineage>
        <taxon>Eukaryota</taxon>
        <taxon>Fungi</taxon>
        <taxon>Dikarya</taxon>
        <taxon>Basidiomycota</taxon>
        <taxon>Agaricomycotina</taxon>
        <taxon>Agaricomycetes</taxon>
        <taxon>Agaricomycetidae</taxon>
        <taxon>Agaricales</taxon>
        <taxon>Marasmiineae</taxon>
        <taxon>Physalacriaceae</taxon>
        <taxon>Cylindrobasidium</taxon>
    </lineage>
</organism>
<keyword evidence="13" id="KW-1185">Reference proteome</keyword>
<dbReference type="GO" id="GO:0043541">
    <property type="term" value="C:UDP-N-acetylglucosamine transferase complex"/>
    <property type="evidence" value="ECO:0007669"/>
    <property type="project" value="TreeGrafter"/>
</dbReference>
<keyword evidence="6" id="KW-0812">Transmembrane</keyword>
<evidence type="ECO:0000256" key="7">
    <source>
        <dbReference type="ARBA" id="ARBA00022824"/>
    </source>
</evidence>
<evidence type="ECO:0000313" key="13">
    <source>
        <dbReference type="Proteomes" id="UP000054007"/>
    </source>
</evidence>
<evidence type="ECO:0000256" key="2">
    <source>
        <dbReference type="ARBA" id="ARBA00004590"/>
    </source>
</evidence>
<dbReference type="PANTHER" id="PTHR12154">
    <property type="entry name" value="GLYCOSYL TRANSFERASE-RELATED"/>
    <property type="match status" value="1"/>
</dbReference>
<comment type="function">
    <text evidence="11">Involved in protein N-glycosylation. Essential for the second step of the dolichol-linked oligosaccharide pathway. Anchors the catalytic subunit ALG13 to the ER.</text>
</comment>
<dbReference type="InterPro" id="IPR013969">
    <property type="entry name" value="Oligosacch_biosynth_Alg14"/>
</dbReference>
<dbReference type="AlphaFoldDB" id="A0A0D7BSF3"/>
<name>A0A0D7BSF3_9AGAR</name>
<evidence type="ECO:0000256" key="9">
    <source>
        <dbReference type="ARBA" id="ARBA00023136"/>
    </source>
</evidence>
<dbReference type="Gene3D" id="3.40.50.2000">
    <property type="entry name" value="Glycogen Phosphorylase B"/>
    <property type="match status" value="1"/>
</dbReference>
<dbReference type="PANTHER" id="PTHR12154:SF4">
    <property type="entry name" value="UDP-N-ACETYLGLUCOSAMINE TRANSFERASE SUBUNIT ALG14 HOMOLOG"/>
    <property type="match status" value="1"/>
</dbReference>
<dbReference type="GO" id="GO:0031965">
    <property type="term" value="C:nuclear membrane"/>
    <property type="evidence" value="ECO:0007669"/>
    <property type="project" value="UniProtKB-SubCell"/>
</dbReference>
<keyword evidence="8" id="KW-1133">Transmembrane helix</keyword>
<dbReference type="STRING" id="1314674.A0A0D7BSF3"/>
<evidence type="ECO:0000256" key="10">
    <source>
        <dbReference type="ARBA" id="ARBA00032062"/>
    </source>
</evidence>
<evidence type="ECO:0000256" key="3">
    <source>
        <dbReference type="ARBA" id="ARBA00009731"/>
    </source>
</evidence>